<reference evidence="3" key="1">
    <citation type="submission" date="2017-09" db="EMBL/GenBank/DDBJ databases">
        <title>Metaegenomics of thermophilic ammonia-oxidizing enrichment culture.</title>
        <authorList>
            <person name="Kato S."/>
            <person name="Suzuki K."/>
        </authorList>
    </citation>
    <scope>NUCLEOTIDE SEQUENCE [LARGE SCALE GENOMIC DNA]</scope>
</reference>
<name>A0A2H5XES9_9BACT</name>
<dbReference type="EMBL" id="BEHT01000034">
    <property type="protein sequence ID" value="GBC99686.1"/>
    <property type="molecule type" value="Genomic_DNA"/>
</dbReference>
<feature type="domain" description="BioF2-like acetyltransferase" evidence="1">
    <location>
        <begin position="181"/>
        <end position="325"/>
    </location>
</feature>
<organism evidence="2 3">
    <name type="scientific">Candidatus Fervidibacter japonicus</name>
    <dbReference type="NCBI Taxonomy" id="2035412"/>
    <lineage>
        <taxon>Bacteria</taxon>
        <taxon>Candidatus Fervidibacterota</taxon>
        <taxon>Candidatus Fervidibacter</taxon>
    </lineage>
</organism>
<dbReference type="Gene3D" id="3.40.630.30">
    <property type="match status" value="1"/>
</dbReference>
<dbReference type="AlphaFoldDB" id="A0A2H5XES9"/>
<accession>A0A2H5XES9</accession>
<evidence type="ECO:0000313" key="3">
    <source>
        <dbReference type="Proteomes" id="UP000236173"/>
    </source>
</evidence>
<dbReference type="SUPFAM" id="SSF55729">
    <property type="entry name" value="Acyl-CoA N-acyltransferases (Nat)"/>
    <property type="match status" value="1"/>
</dbReference>
<evidence type="ECO:0000313" key="2">
    <source>
        <dbReference type="EMBL" id="GBC99686.1"/>
    </source>
</evidence>
<proteinExistence type="predicted"/>
<dbReference type="InterPro" id="IPR016181">
    <property type="entry name" value="Acyl_CoA_acyltransferase"/>
</dbReference>
<protein>
    <recommendedName>
        <fullName evidence="1">BioF2-like acetyltransferase domain-containing protein</fullName>
    </recommendedName>
</protein>
<comment type="caution">
    <text evidence="2">The sequence shown here is derived from an EMBL/GenBank/DDBJ whole genome shotgun (WGS) entry which is preliminary data.</text>
</comment>
<dbReference type="Pfam" id="PF13480">
    <property type="entry name" value="Acetyltransf_6"/>
    <property type="match status" value="1"/>
</dbReference>
<dbReference type="InterPro" id="IPR038740">
    <property type="entry name" value="BioF2-like_GNAT_dom"/>
</dbReference>
<gene>
    <name evidence="2" type="ORF">HRbin17_02216</name>
</gene>
<evidence type="ECO:0000259" key="1">
    <source>
        <dbReference type="Pfam" id="PF13480"/>
    </source>
</evidence>
<dbReference type="Proteomes" id="UP000236173">
    <property type="component" value="Unassembled WGS sequence"/>
</dbReference>
<sequence>MRSEGALTVHLIADLSLPCPAWEELLNDNPLPETRLFLSPEWVTMWWRYFGRGKAFLLTVTDRERWLSMAPLFCAPSPLMPTARVLRFIGTGHADYGDFLIRRGCEEAAAMLWRWLFAHRALWDVIAFHELPQDSIAFRTLAQVSLPQWAQVQVLRGEPCHRIPLNTGDGTGWRARATNALREQLKRRERQIARLFDARFQRATEPAEVAAGMAHLFALHRLRWGQRWQPGVLWAPKVQRFHREFALQALQQGRLRLHSLTLNGVPAAVYYAFHCGDYAGFYACGFHPAFGRYSVGKVLLAKVIDEAEQEGAKVFDFMRGGESYKAEFGTVVAHNFHLFVWQNDKLRSTVAARLHRLTTFGALRLKSALQR</sequence>